<dbReference type="InterPro" id="IPR052462">
    <property type="entry name" value="SLIRP/GR-RBP-like"/>
</dbReference>
<feature type="compositionally biased region" description="Polar residues" evidence="3">
    <location>
        <begin position="289"/>
        <end position="313"/>
    </location>
</feature>
<dbReference type="InterPro" id="IPR000504">
    <property type="entry name" value="RRM_dom"/>
</dbReference>
<dbReference type="InterPro" id="IPR035979">
    <property type="entry name" value="RBD_domain_sf"/>
</dbReference>
<dbReference type="PROSITE" id="PS50102">
    <property type="entry name" value="RRM"/>
    <property type="match status" value="1"/>
</dbReference>
<evidence type="ECO:0000313" key="5">
    <source>
        <dbReference type="EMBL" id="KAH7365271.1"/>
    </source>
</evidence>
<evidence type="ECO:0000256" key="3">
    <source>
        <dbReference type="SAM" id="MobiDB-lite"/>
    </source>
</evidence>
<dbReference type="AlphaFoldDB" id="A0A8T2SMV7"/>
<dbReference type="SMART" id="SM00360">
    <property type="entry name" value="RRM"/>
    <property type="match status" value="1"/>
</dbReference>
<dbReference type="OrthoDB" id="1932785at2759"/>
<dbReference type="InterPro" id="IPR048289">
    <property type="entry name" value="RRM2_NsCP33-like"/>
</dbReference>
<protein>
    <recommendedName>
        <fullName evidence="4">RRM domain-containing protein</fullName>
    </recommendedName>
</protein>
<comment type="caution">
    <text evidence="5">The sequence shown here is derived from an EMBL/GenBank/DDBJ whole genome shotgun (WGS) entry which is preliminary data.</text>
</comment>
<reference evidence="5" key="1">
    <citation type="submission" date="2021-08" db="EMBL/GenBank/DDBJ databases">
        <title>WGS assembly of Ceratopteris richardii.</title>
        <authorList>
            <person name="Marchant D.B."/>
            <person name="Chen G."/>
            <person name="Jenkins J."/>
            <person name="Shu S."/>
            <person name="Leebens-Mack J."/>
            <person name="Grimwood J."/>
            <person name="Schmutz J."/>
            <person name="Soltis P."/>
            <person name="Soltis D."/>
            <person name="Chen Z.-H."/>
        </authorList>
    </citation>
    <scope>NUCLEOTIDE SEQUENCE</scope>
    <source>
        <strain evidence="5">Whitten #5841</strain>
        <tissue evidence="5">Leaf</tissue>
    </source>
</reference>
<keyword evidence="1 2" id="KW-0694">RNA-binding</keyword>
<organism evidence="5 6">
    <name type="scientific">Ceratopteris richardii</name>
    <name type="common">Triangle waterfern</name>
    <dbReference type="NCBI Taxonomy" id="49495"/>
    <lineage>
        <taxon>Eukaryota</taxon>
        <taxon>Viridiplantae</taxon>
        <taxon>Streptophyta</taxon>
        <taxon>Embryophyta</taxon>
        <taxon>Tracheophyta</taxon>
        <taxon>Polypodiopsida</taxon>
        <taxon>Polypodiidae</taxon>
        <taxon>Polypodiales</taxon>
        <taxon>Pteridineae</taxon>
        <taxon>Pteridaceae</taxon>
        <taxon>Parkerioideae</taxon>
        <taxon>Ceratopteris</taxon>
    </lineage>
</organism>
<proteinExistence type="predicted"/>
<evidence type="ECO:0000259" key="4">
    <source>
        <dbReference type="PROSITE" id="PS50102"/>
    </source>
</evidence>
<evidence type="ECO:0000256" key="2">
    <source>
        <dbReference type="PROSITE-ProRule" id="PRU00176"/>
    </source>
</evidence>
<feature type="compositionally biased region" description="Polar residues" evidence="3">
    <location>
        <begin position="165"/>
        <end position="176"/>
    </location>
</feature>
<evidence type="ECO:0000256" key="1">
    <source>
        <dbReference type="ARBA" id="ARBA00022884"/>
    </source>
</evidence>
<dbReference type="Gene3D" id="3.30.70.330">
    <property type="match status" value="1"/>
</dbReference>
<gene>
    <name evidence="5" type="ORF">KP509_18G017900</name>
</gene>
<feature type="compositionally biased region" description="Low complexity" evidence="3">
    <location>
        <begin position="119"/>
        <end position="151"/>
    </location>
</feature>
<dbReference type="CDD" id="cd21608">
    <property type="entry name" value="RRM2_NsCP33_like"/>
    <property type="match status" value="1"/>
</dbReference>
<feature type="region of interest" description="Disordered" evidence="3">
    <location>
        <begin position="119"/>
        <end position="176"/>
    </location>
</feature>
<dbReference type="PANTHER" id="PTHR48027">
    <property type="entry name" value="HETEROGENEOUS NUCLEAR RIBONUCLEOPROTEIN 87F-RELATED"/>
    <property type="match status" value="1"/>
</dbReference>
<dbReference type="Proteomes" id="UP000825935">
    <property type="component" value="Chromosome 18"/>
</dbReference>
<dbReference type="Pfam" id="PF00076">
    <property type="entry name" value="RRM_1"/>
    <property type="match status" value="1"/>
</dbReference>
<dbReference type="EMBL" id="CM035423">
    <property type="protein sequence ID" value="KAH7365271.1"/>
    <property type="molecule type" value="Genomic_DNA"/>
</dbReference>
<feature type="region of interest" description="Disordered" evidence="3">
    <location>
        <begin position="528"/>
        <end position="576"/>
    </location>
</feature>
<dbReference type="GO" id="GO:0003723">
    <property type="term" value="F:RNA binding"/>
    <property type="evidence" value="ECO:0007669"/>
    <property type="project" value="UniProtKB-UniRule"/>
</dbReference>
<accession>A0A8T2SMV7</accession>
<feature type="domain" description="RRM" evidence="4">
    <location>
        <begin position="41"/>
        <end position="119"/>
    </location>
</feature>
<dbReference type="InterPro" id="IPR012677">
    <property type="entry name" value="Nucleotide-bd_a/b_plait_sf"/>
</dbReference>
<name>A0A8T2SMV7_CERRI</name>
<feature type="region of interest" description="Disordered" evidence="3">
    <location>
        <begin position="244"/>
        <end position="325"/>
    </location>
</feature>
<evidence type="ECO:0000313" key="6">
    <source>
        <dbReference type="Proteomes" id="UP000825935"/>
    </source>
</evidence>
<feature type="compositionally biased region" description="Polar residues" evidence="3">
    <location>
        <begin position="245"/>
        <end position="272"/>
    </location>
</feature>
<sequence>MVKQGMVSLLKGACGRWGCSRGTEATSALPSLFISWRAFSSKLFIGGLAYHTTEDMLRKTFAEHGDVVDVRIITDRETGKSRGFGFVTFSSDSDAESAKAKLNNQLLDGRYIRVDLASARQPQSSPSAPRSFGNANSTSPPSGFSFTSTGTRPPVVEDWGPIPLNGTSAAQTSTNYAGFDSTNNTFDKGSTDASKGNAPPLGSIDSAHVRQESSMTTNVFGSGGFSSSSVASNTSIYATPFRNATPATSVPETTSTNSGVDMSPNIPKSSPLQGVAADDPLMNSYKAPTGQNSVNYRSTAETGTMFSQASSNNRKVESPTGGKPDFGFFRERSGGGGRPPSVIDLGSATYDFRNFPEFDAKAYKDFKPPSEMDQPKKRVLFQASKLAPKRSETWQSKLTEEAIPPPKGPLFDFGLSSIPDSPPTSEGCSHHGGISLSVNLDELPEAEPVRLPYSIFTARVLPPLDLPWLTPEADNWSEIGKPPRRIEDSPYSPFSPDLKDDPEFWWDPYDFDPEAKLLKQQCVDDTVDTNTKEVGGDTAVQQEPGAGVQQEPGAGVKAVKESEASDPPVVVNAAVS</sequence>
<dbReference type="SUPFAM" id="SSF54928">
    <property type="entry name" value="RNA-binding domain, RBD"/>
    <property type="match status" value="1"/>
</dbReference>
<keyword evidence="6" id="KW-1185">Reference proteome</keyword>